<keyword evidence="3" id="KW-1185">Reference proteome</keyword>
<evidence type="ECO:0000256" key="1">
    <source>
        <dbReference type="SAM" id="MobiDB-lite"/>
    </source>
</evidence>
<dbReference type="Proteomes" id="UP000292082">
    <property type="component" value="Unassembled WGS sequence"/>
</dbReference>
<feature type="compositionally biased region" description="Basic and acidic residues" evidence="1">
    <location>
        <begin position="76"/>
        <end position="89"/>
    </location>
</feature>
<reference evidence="2 3" key="1">
    <citation type="submission" date="2019-01" db="EMBL/GenBank/DDBJ databases">
        <title>Draft genome sequences of three monokaryotic isolates of the white-rot basidiomycete fungus Dichomitus squalens.</title>
        <authorList>
            <consortium name="DOE Joint Genome Institute"/>
            <person name="Lopez S.C."/>
            <person name="Andreopoulos B."/>
            <person name="Pangilinan J."/>
            <person name="Lipzen A."/>
            <person name="Riley R."/>
            <person name="Ahrendt S."/>
            <person name="Ng V."/>
            <person name="Barry K."/>
            <person name="Daum C."/>
            <person name="Grigoriev I.V."/>
            <person name="Hilden K.S."/>
            <person name="Makela M.R."/>
            <person name="de Vries R.P."/>
        </authorList>
    </citation>
    <scope>NUCLEOTIDE SEQUENCE [LARGE SCALE GENOMIC DNA]</scope>
    <source>
        <strain evidence="2 3">CBS 464.89</strain>
    </source>
</reference>
<evidence type="ECO:0000313" key="3">
    <source>
        <dbReference type="Proteomes" id="UP000292082"/>
    </source>
</evidence>
<name>A0A4Q9PDN7_9APHY</name>
<feature type="region of interest" description="Disordered" evidence="1">
    <location>
        <begin position="68"/>
        <end position="89"/>
    </location>
</feature>
<dbReference type="EMBL" id="ML145412">
    <property type="protein sequence ID" value="TBU51071.1"/>
    <property type="molecule type" value="Genomic_DNA"/>
</dbReference>
<organism evidence="2 3">
    <name type="scientific">Dichomitus squalens</name>
    <dbReference type="NCBI Taxonomy" id="114155"/>
    <lineage>
        <taxon>Eukaryota</taxon>
        <taxon>Fungi</taxon>
        <taxon>Dikarya</taxon>
        <taxon>Basidiomycota</taxon>
        <taxon>Agaricomycotina</taxon>
        <taxon>Agaricomycetes</taxon>
        <taxon>Polyporales</taxon>
        <taxon>Polyporaceae</taxon>
        <taxon>Dichomitus</taxon>
    </lineage>
</organism>
<proteinExistence type="predicted"/>
<gene>
    <name evidence="2" type="ORF">BD310DRAFT_422742</name>
</gene>
<protein>
    <submittedName>
        <fullName evidence="2">Uncharacterized protein</fullName>
    </submittedName>
</protein>
<dbReference type="AlphaFoldDB" id="A0A4Q9PDN7"/>
<accession>A0A4Q9PDN7</accession>
<evidence type="ECO:0000313" key="2">
    <source>
        <dbReference type="EMBL" id="TBU51071.1"/>
    </source>
</evidence>
<sequence length="159" mass="17232">MTFATCFHPFLARLSHKLPPSYRASIRQNAPLVPRSSSITNGNSSITMMSERSSISALPRADGIQVVGGKMGWTGSDRDAGSVKRENRRTMRPVKFATMSDSITSDAFPSSCWARTHESPSVMSWHSGSAPSLTSPLRQSFRAQPAVAVLQCHPRPAAS</sequence>